<dbReference type="SUPFAM" id="SSF55347">
    <property type="entry name" value="Glyceraldehyde-3-phosphate dehydrogenase-like, C-terminal domain"/>
    <property type="match status" value="1"/>
</dbReference>
<dbReference type="SUPFAM" id="SSF51735">
    <property type="entry name" value="NAD(P)-binding Rossmann-fold domains"/>
    <property type="match status" value="1"/>
</dbReference>
<dbReference type="PANTHER" id="PTHR43249:SF1">
    <property type="entry name" value="D-GLUCOSIDE 3-DEHYDROGENASE"/>
    <property type="match status" value="1"/>
</dbReference>
<dbReference type="InterPro" id="IPR052515">
    <property type="entry name" value="Gfo/Idh/MocA_Oxidoreductase"/>
</dbReference>
<evidence type="ECO:0000259" key="1">
    <source>
        <dbReference type="Pfam" id="PF01408"/>
    </source>
</evidence>
<dbReference type="Gene3D" id="3.30.360.10">
    <property type="entry name" value="Dihydrodipicolinate Reductase, domain 2"/>
    <property type="match status" value="1"/>
</dbReference>
<proteinExistence type="predicted"/>
<gene>
    <name evidence="3" type="ORF">GO499_07880</name>
</gene>
<feature type="domain" description="Gfo/Idh/MocA-like oxidoreductase N-terminal" evidence="1">
    <location>
        <begin position="14"/>
        <end position="130"/>
    </location>
</feature>
<dbReference type="AlphaFoldDB" id="A0A6P1SZT7"/>
<dbReference type="InterPro" id="IPR036291">
    <property type="entry name" value="NAD(P)-bd_dom_sf"/>
</dbReference>
<protein>
    <submittedName>
        <fullName evidence="3">Gfo/Idh/MocA family oxidoreductase</fullName>
    </submittedName>
</protein>
<dbReference type="KEGG" id="amaq:GO499_07880"/>
<reference evidence="3 4" key="1">
    <citation type="submission" date="2019-12" db="EMBL/GenBank/DDBJ databases">
        <title>Complete genome sequence of Algicella marina strain 9Alg 56(T) isolated from the red alga Tichocarpus crinitus.</title>
        <authorList>
            <person name="Kim S.-G."/>
            <person name="Nedashkovskaya O.I."/>
        </authorList>
    </citation>
    <scope>NUCLEOTIDE SEQUENCE [LARGE SCALE GENOMIC DNA]</scope>
    <source>
        <strain evidence="3 4">9Alg 56</strain>
    </source>
</reference>
<evidence type="ECO:0000259" key="2">
    <source>
        <dbReference type="Pfam" id="PF22725"/>
    </source>
</evidence>
<organism evidence="3 4">
    <name type="scientific">Algicella marina</name>
    <dbReference type="NCBI Taxonomy" id="2683284"/>
    <lineage>
        <taxon>Bacteria</taxon>
        <taxon>Pseudomonadati</taxon>
        <taxon>Pseudomonadota</taxon>
        <taxon>Alphaproteobacteria</taxon>
        <taxon>Rhodobacterales</taxon>
        <taxon>Paracoccaceae</taxon>
        <taxon>Algicella</taxon>
    </lineage>
</organism>
<dbReference type="InterPro" id="IPR055170">
    <property type="entry name" value="GFO_IDH_MocA-like_dom"/>
</dbReference>
<dbReference type="PANTHER" id="PTHR43249">
    <property type="entry name" value="UDP-N-ACETYL-2-AMINO-2-DEOXY-D-GLUCURONATE OXIDASE"/>
    <property type="match status" value="1"/>
</dbReference>
<evidence type="ECO:0000313" key="4">
    <source>
        <dbReference type="Proteomes" id="UP000464495"/>
    </source>
</evidence>
<dbReference type="Gene3D" id="3.40.50.720">
    <property type="entry name" value="NAD(P)-binding Rossmann-like Domain"/>
    <property type="match status" value="1"/>
</dbReference>
<feature type="domain" description="GFO/IDH/MocA-like oxidoreductase" evidence="2">
    <location>
        <begin position="141"/>
        <end position="263"/>
    </location>
</feature>
<dbReference type="InterPro" id="IPR000683">
    <property type="entry name" value="Gfo/Idh/MocA-like_OxRdtase_N"/>
</dbReference>
<dbReference type="Proteomes" id="UP000464495">
    <property type="component" value="Chromosome"/>
</dbReference>
<dbReference type="EMBL" id="CP046620">
    <property type="protein sequence ID" value="QHQ35120.1"/>
    <property type="molecule type" value="Genomic_DNA"/>
</dbReference>
<sequence>MSDGIEGPGKPLARIAVIGLGMATKPHLEALHQLRGRVDVSGIYNRTPDRAKVVRERYGFNVFDSLQSVAADPGTDCVLIATPPDARQEIVCLMADAGKHILMEKPVERTLTDAARLVALCEDRGVKTGVVFQHRMRTAARRLRQIMDEGALGELALARAEIPWWRDQAYYDEPGRGTLARDGGGVLLTQAIHVLDLLLSLTGPAASVQALTATTRLHRMEAEDFASAGVRFSGGAVGSIMATTATWPGTTERIILDCSEASAVLEGNTLRIDWRDGRSEKFGQAATTGGGADPMAFACDWHRDLIEDFAIAVAGGGMPIVSGREALRVQALIDAITVSGETRTEVAVQDV</sequence>
<dbReference type="GO" id="GO:0000166">
    <property type="term" value="F:nucleotide binding"/>
    <property type="evidence" value="ECO:0007669"/>
    <property type="project" value="InterPro"/>
</dbReference>
<keyword evidence="4" id="KW-1185">Reference proteome</keyword>
<accession>A0A6P1SZT7</accession>
<name>A0A6P1SZT7_9RHOB</name>
<dbReference type="Pfam" id="PF22725">
    <property type="entry name" value="GFO_IDH_MocA_C3"/>
    <property type="match status" value="1"/>
</dbReference>
<dbReference type="RefSeq" id="WP_161861685.1">
    <property type="nucleotide sequence ID" value="NZ_CP046620.1"/>
</dbReference>
<evidence type="ECO:0000313" key="3">
    <source>
        <dbReference type="EMBL" id="QHQ35120.1"/>
    </source>
</evidence>
<dbReference type="Pfam" id="PF01408">
    <property type="entry name" value="GFO_IDH_MocA"/>
    <property type="match status" value="1"/>
</dbReference>